<dbReference type="InterPro" id="IPR013785">
    <property type="entry name" value="Aldolase_TIM"/>
</dbReference>
<keyword evidence="5" id="KW-1185">Reference proteome</keyword>
<dbReference type="EC" id="2.5.1.54" evidence="3"/>
<reference evidence="4 5" key="1">
    <citation type="journal article" date="2019" name="Int. J. Syst. Evol. Microbiol.">
        <title>The Global Catalogue of Microorganisms (GCM) 10K type strain sequencing project: providing services to taxonomists for standard genome sequencing and annotation.</title>
        <authorList>
            <consortium name="The Broad Institute Genomics Platform"/>
            <consortium name="The Broad Institute Genome Sequencing Center for Infectious Disease"/>
            <person name="Wu L."/>
            <person name="Ma J."/>
        </authorList>
    </citation>
    <scope>NUCLEOTIDE SEQUENCE [LARGE SCALE GENOMIC DNA]</scope>
    <source>
        <strain evidence="4 5">JCM 15589</strain>
    </source>
</reference>
<proteinExistence type="inferred from homology"/>
<dbReference type="PANTHER" id="PTHR21337">
    <property type="entry name" value="PHOSPHO-2-DEHYDRO-3-DEOXYHEPTONATE ALDOLASE 1, 2"/>
    <property type="match status" value="1"/>
</dbReference>
<evidence type="ECO:0000256" key="1">
    <source>
        <dbReference type="ARBA" id="ARBA00008911"/>
    </source>
</evidence>
<dbReference type="EMBL" id="BAAAPM010000009">
    <property type="protein sequence ID" value="GAA1739679.1"/>
    <property type="molecule type" value="Genomic_DNA"/>
</dbReference>
<evidence type="ECO:0000256" key="3">
    <source>
        <dbReference type="RuleBase" id="RU363071"/>
    </source>
</evidence>
<dbReference type="InterPro" id="IPR002480">
    <property type="entry name" value="DAHP_synth_2"/>
</dbReference>
<keyword evidence="3" id="KW-0057">Aromatic amino acid biosynthesis</keyword>
<name>A0ABN2JV99_9MICO</name>
<organism evidence="4 5">
    <name type="scientific">Isoptericola hypogeus</name>
    <dbReference type="NCBI Taxonomy" id="300179"/>
    <lineage>
        <taxon>Bacteria</taxon>
        <taxon>Bacillati</taxon>
        <taxon>Actinomycetota</taxon>
        <taxon>Actinomycetes</taxon>
        <taxon>Micrococcales</taxon>
        <taxon>Promicromonosporaceae</taxon>
        <taxon>Isoptericola</taxon>
    </lineage>
</organism>
<dbReference type="Gene3D" id="3.20.20.70">
    <property type="entry name" value="Aldolase class I"/>
    <property type="match status" value="1"/>
</dbReference>
<accession>A0ABN2JV99</accession>
<dbReference type="Proteomes" id="UP001501138">
    <property type="component" value="Unassembled WGS sequence"/>
</dbReference>
<sequence length="456" mass="49633">MTTAVDTVPPGSDPEGLDRFRFLEARQQPTWPDAGALAAVAGRLGVAAPLVVPAESERLTARLAAAGRGEAFLLQGGDCAETFADASATRIRNKVRTILQMAVILTHGASTPVVKMGRLAGQYAKPRSSDTETRDAVTLPAYRGDMVNGHDFTPADRTPDPRRLEQAYRISAATANVVRAFTSGGYADLRQVHEWNRGFMRNPAYARYERTATEIDRAIRFMEACGADFDALRTVEFYLSHEALILDYERALTRVDPGTGRAYDTSAHFLWIGERTRQLDGAHVEFLSRVSNPVGVKLGPTTTPADAIALAERLNPDNTPGRLTFVTRMGAGRVRDVLPTVVEQVTAAGVAVTWVTDPMHGNTITSASGYKTRRFTDVLDEVTGFFEVHRGLGTVPGGLHMELTGDDVTEVLGGSEEISDDGLALRYETLVDPRLNHQQSLEMAFRVAEMLTTRSA</sequence>
<dbReference type="NCBIfam" id="TIGR01358">
    <property type="entry name" value="DAHP_synth_II"/>
    <property type="match status" value="1"/>
</dbReference>
<dbReference type="SUPFAM" id="SSF51569">
    <property type="entry name" value="Aldolase"/>
    <property type="match status" value="1"/>
</dbReference>
<dbReference type="Pfam" id="PF01474">
    <property type="entry name" value="DAHP_synth_2"/>
    <property type="match status" value="1"/>
</dbReference>
<evidence type="ECO:0000313" key="5">
    <source>
        <dbReference type="Proteomes" id="UP001501138"/>
    </source>
</evidence>
<protein>
    <recommendedName>
        <fullName evidence="3">Phospho-2-dehydro-3-deoxyheptonate aldolase</fullName>
        <ecNumber evidence="3">2.5.1.54</ecNumber>
    </recommendedName>
</protein>
<comment type="catalytic activity">
    <reaction evidence="3">
        <text>D-erythrose 4-phosphate + phosphoenolpyruvate + H2O = 7-phospho-2-dehydro-3-deoxy-D-arabino-heptonate + phosphate</text>
        <dbReference type="Rhea" id="RHEA:14717"/>
        <dbReference type="ChEBI" id="CHEBI:15377"/>
        <dbReference type="ChEBI" id="CHEBI:16897"/>
        <dbReference type="ChEBI" id="CHEBI:43474"/>
        <dbReference type="ChEBI" id="CHEBI:58394"/>
        <dbReference type="ChEBI" id="CHEBI:58702"/>
        <dbReference type="EC" id="2.5.1.54"/>
    </reaction>
</comment>
<comment type="pathway">
    <text evidence="3">Metabolic intermediate biosynthesis; chorismate biosynthesis; chorismate from D-erythrose 4-phosphate and phosphoenolpyruvate: step 1/7.</text>
</comment>
<evidence type="ECO:0000313" key="4">
    <source>
        <dbReference type="EMBL" id="GAA1739679.1"/>
    </source>
</evidence>
<comment type="caution">
    <text evidence="4">The sequence shown here is derived from an EMBL/GenBank/DDBJ whole genome shotgun (WGS) entry which is preliminary data.</text>
</comment>
<evidence type="ECO:0000256" key="2">
    <source>
        <dbReference type="ARBA" id="ARBA00022679"/>
    </source>
</evidence>
<comment type="similarity">
    <text evidence="1 3">Belongs to the class-II DAHP synthase family.</text>
</comment>
<dbReference type="PANTHER" id="PTHR21337:SF0">
    <property type="entry name" value="PHOSPHO-2-DEHYDRO-3-DEOXYHEPTONATE ALDOLASE"/>
    <property type="match status" value="1"/>
</dbReference>
<dbReference type="RefSeq" id="WP_344250500.1">
    <property type="nucleotide sequence ID" value="NZ_BAAAPM010000009.1"/>
</dbReference>
<gene>
    <name evidence="4" type="ORF">GCM10009809_38880</name>
</gene>
<keyword evidence="3" id="KW-0028">Amino-acid biosynthesis</keyword>
<keyword evidence="2 3" id="KW-0808">Transferase</keyword>